<comment type="caution">
    <text evidence="1">The sequence shown here is derived from an EMBL/GenBank/DDBJ whole genome shotgun (WGS) entry which is preliminary data.</text>
</comment>
<dbReference type="RefSeq" id="XP_058348312.1">
    <property type="nucleotide sequence ID" value="XM_058480748.1"/>
</dbReference>
<dbReference type="Gene3D" id="3.40.50.200">
    <property type="entry name" value="Peptidase S8/S53 domain"/>
    <property type="match status" value="1"/>
</dbReference>
<proteinExistence type="predicted"/>
<accession>A0AAD7Y413</accession>
<organism evidence="1 2">
    <name type="scientific">Lichtheimia ornata</name>
    <dbReference type="NCBI Taxonomy" id="688661"/>
    <lineage>
        <taxon>Eukaryota</taxon>
        <taxon>Fungi</taxon>
        <taxon>Fungi incertae sedis</taxon>
        <taxon>Mucoromycota</taxon>
        <taxon>Mucoromycotina</taxon>
        <taxon>Mucoromycetes</taxon>
        <taxon>Mucorales</taxon>
        <taxon>Lichtheimiaceae</taxon>
        <taxon>Lichtheimia</taxon>
    </lineage>
</organism>
<evidence type="ECO:0008006" key="3">
    <source>
        <dbReference type="Google" id="ProtNLM"/>
    </source>
</evidence>
<dbReference type="GO" id="GO:0004252">
    <property type="term" value="F:serine-type endopeptidase activity"/>
    <property type="evidence" value="ECO:0007669"/>
    <property type="project" value="InterPro"/>
</dbReference>
<sequence length="247" mass="26890">MSRLQDTVAGPRPPDAVVAQRIAAKGMPVVGAVGNEGEQGAMTMSAPSGGHGVTSAVSMDTLSWRLGYDEWDFMATPYVAGAVSLYLKQAHKDHDLSTKPKFTTEQFQHYAYKAPNSHATGIDSPLAQGAGLIQVYDTIMQDQLKIRNMGNSTASNGYIFSEPVTYIDNAKASIRFSQKTIKLAPGKSATIEVTLTPPKTNPYDHIVYGAYIQFKRKVQATRISLYPISVLLVNNTKYPSSCLDPLW</sequence>
<dbReference type="GeneID" id="83208061"/>
<protein>
    <recommendedName>
        <fullName evidence="3">Peptidase S8/S53 domain-containing protein</fullName>
    </recommendedName>
</protein>
<dbReference type="SUPFAM" id="SSF52743">
    <property type="entry name" value="Subtilisin-like"/>
    <property type="match status" value="1"/>
</dbReference>
<dbReference type="InterPro" id="IPR036852">
    <property type="entry name" value="Peptidase_S8/S53_dom_sf"/>
</dbReference>
<gene>
    <name evidence="1" type="ORF">O0I10_000639</name>
</gene>
<evidence type="ECO:0000313" key="2">
    <source>
        <dbReference type="Proteomes" id="UP001234581"/>
    </source>
</evidence>
<evidence type="ECO:0000313" key="1">
    <source>
        <dbReference type="EMBL" id="KAJ8663400.1"/>
    </source>
</evidence>
<name>A0AAD7Y413_9FUNG</name>
<keyword evidence="2" id="KW-1185">Reference proteome</keyword>
<dbReference type="Proteomes" id="UP001234581">
    <property type="component" value="Unassembled WGS sequence"/>
</dbReference>
<dbReference type="AlphaFoldDB" id="A0AAD7Y413"/>
<reference evidence="1 2" key="1">
    <citation type="submission" date="2023-03" db="EMBL/GenBank/DDBJ databases">
        <title>Genome sequence of Lichtheimia ornata CBS 291.66.</title>
        <authorList>
            <person name="Mohabir J.T."/>
            <person name="Shea T.P."/>
            <person name="Kurbessoian T."/>
            <person name="Berby B."/>
            <person name="Fontaine J."/>
            <person name="Livny J."/>
            <person name="Gnirke A."/>
            <person name="Stajich J.E."/>
            <person name="Cuomo C.A."/>
        </authorList>
    </citation>
    <scope>NUCLEOTIDE SEQUENCE [LARGE SCALE GENOMIC DNA]</scope>
    <source>
        <strain evidence="1">CBS 291.66</strain>
    </source>
</reference>
<dbReference type="GO" id="GO:0006508">
    <property type="term" value="P:proteolysis"/>
    <property type="evidence" value="ECO:0007669"/>
    <property type="project" value="InterPro"/>
</dbReference>
<dbReference type="EMBL" id="JARTCD010000002">
    <property type="protein sequence ID" value="KAJ8663400.1"/>
    <property type="molecule type" value="Genomic_DNA"/>
</dbReference>